<comment type="cofactor">
    <cofactor evidence="14">
        <name>Mn(2+)</name>
        <dbReference type="ChEBI" id="CHEBI:29035"/>
    </cofactor>
    <cofactor evidence="14">
        <name>Fe(2+)</name>
        <dbReference type="ChEBI" id="CHEBI:29033"/>
    </cofactor>
    <text evidence="14">Binds 1 Mn(2+) or Fe(2+) ion per subunit.</text>
</comment>
<gene>
    <name evidence="15" type="ORF">FL622_09560</name>
</gene>
<evidence type="ECO:0000256" key="6">
    <source>
        <dbReference type="ARBA" id="ARBA00022491"/>
    </source>
</evidence>
<name>A0A550JD20_9BACT</name>
<keyword evidence="5" id="KW-0963">Cytoplasm</keyword>
<dbReference type="GO" id="GO:0008270">
    <property type="term" value="F:zinc ion binding"/>
    <property type="evidence" value="ECO:0007669"/>
    <property type="project" value="TreeGrafter"/>
</dbReference>
<keyword evidence="10" id="KW-0805">Transcription regulation</keyword>
<comment type="similarity">
    <text evidence="2">Belongs to the Fur family.</text>
</comment>
<feature type="binding site" evidence="14">
    <location>
        <position position="91"/>
    </location>
    <ligand>
        <name>Fe cation</name>
        <dbReference type="ChEBI" id="CHEBI:24875"/>
    </ligand>
</feature>
<dbReference type="GO" id="GO:0000976">
    <property type="term" value="F:transcription cis-regulatory region binding"/>
    <property type="evidence" value="ECO:0007669"/>
    <property type="project" value="TreeGrafter"/>
</dbReference>
<keyword evidence="8 13" id="KW-0862">Zinc</keyword>
<protein>
    <recommendedName>
        <fullName evidence="4">Ferric uptake regulation protein</fullName>
    </recommendedName>
</protein>
<evidence type="ECO:0000256" key="2">
    <source>
        <dbReference type="ARBA" id="ARBA00007957"/>
    </source>
</evidence>
<dbReference type="Pfam" id="PF01475">
    <property type="entry name" value="FUR"/>
    <property type="match status" value="1"/>
</dbReference>
<keyword evidence="7 13" id="KW-0479">Metal-binding</keyword>
<dbReference type="GO" id="GO:0003700">
    <property type="term" value="F:DNA-binding transcription factor activity"/>
    <property type="evidence" value="ECO:0007669"/>
    <property type="project" value="InterPro"/>
</dbReference>
<dbReference type="EMBL" id="VJVV01000006">
    <property type="protein sequence ID" value="TRO81145.1"/>
    <property type="molecule type" value="Genomic_DNA"/>
</dbReference>
<evidence type="ECO:0000313" key="15">
    <source>
        <dbReference type="EMBL" id="TRO81145.1"/>
    </source>
</evidence>
<dbReference type="CDD" id="cd07153">
    <property type="entry name" value="Fur_like"/>
    <property type="match status" value="1"/>
</dbReference>
<dbReference type="InterPro" id="IPR036388">
    <property type="entry name" value="WH-like_DNA-bd_sf"/>
</dbReference>
<feature type="binding site" evidence="14">
    <location>
        <position position="112"/>
    </location>
    <ligand>
        <name>Fe cation</name>
        <dbReference type="ChEBI" id="CHEBI:24875"/>
    </ligand>
</feature>
<dbReference type="InterPro" id="IPR036390">
    <property type="entry name" value="WH_DNA-bd_sf"/>
</dbReference>
<keyword evidence="11" id="KW-0238">DNA-binding</keyword>
<dbReference type="Gene3D" id="1.10.10.10">
    <property type="entry name" value="Winged helix-like DNA-binding domain superfamily/Winged helix DNA-binding domain"/>
    <property type="match status" value="1"/>
</dbReference>
<comment type="subcellular location">
    <subcellularLocation>
        <location evidence="1">Cytoplasm</location>
    </subcellularLocation>
</comment>
<organism evidence="15 16">
    <name type="scientific">Trichloromonas acetexigens</name>
    <dbReference type="NCBI Taxonomy" id="38815"/>
    <lineage>
        <taxon>Bacteria</taxon>
        <taxon>Pseudomonadati</taxon>
        <taxon>Thermodesulfobacteriota</taxon>
        <taxon>Desulfuromonadia</taxon>
        <taxon>Desulfuromonadales</taxon>
        <taxon>Trichloromonadaceae</taxon>
        <taxon>Trichloromonas</taxon>
    </lineage>
</organism>
<dbReference type="InterPro" id="IPR002481">
    <property type="entry name" value="FUR"/>
</dbReference>
<evidence type="ECO:0000256" key="8">
    <source>
        <dbReference type="ARBA" id="ARBA00022833"/>
    </source>
</evidence>
<dbReference type="PANTHER" id="PTHR33202:SF2">
    <property type="entry name" value="FERRIC UPTAKE REGULATION PROTEIN"/>
    <property type="match status" value="1"/>
</dbReference>
<reference evidence="15 16" key="1">
    <citation type="submission" date="2019-07" db="EMBL/GenBank/DDBJ databases">
        <title>Insights of Desulfuromonas acetexigens electromicrobiology.</title>
        <authorList>
            <person name="Katuri K."/>
            <person name="Sapireddy V."/>
            <person name="Shaw D.R."/>
            <person name="Saikaly P."/>
        </authorList>
    </citation>
    <scope>NUCLEOTIDE SEQUENCE [LARGE SCALE GENOMIC DNA]</scope>
    <source>
        <strain evidence="15 16">2873</strain>
    </source>
</reference>
<evidence type="ECO:0000256" key="11">
    <source>
        <dbReference type="ARBA" id="ARBA00023125"/>
    </source>
</evidence>
<proteinExistence type="inferred from homology"/>
<feature type="binding site" evidence="14">
    <location>
        <position position="129"/>
    </location>
    <ligand>
        <name>Fe cation</name>
        <dbReference type="ChEBI" id="CHEBI:24875"/>
    </ligand>
</feature>
<evidence type="ECO:0000256" key="13">
    <source>
        <dbReference type="PIRSR" id="PIRSR602481-1"/>
    </source>
</evidence>
<evidence type="ECO:0000256" key="14">
    <source>
        <dbReference type="PIRSR" id="PIRSR602481-2"/>
    </source>
</evidence>
<evidence type="ECO:0000256" key="9">
    <source>
        <dbReference type="ARBA" id="ARBA00023004"/>
    </source>
</evidence>
<accession>A0A550JD20</accession>
<comment type="subunit">
    <text evidence="3">Homodimer.</text>
</comment>
<dbReference type="PANTHER" id="PTHR33202">
    <property type="entry name" value="ZINC UPTAKE REGULATION PROTEIN"/>
    <property type="match status" value="1"/>
</dbReference>
<feature type="binding site" evidence="13">
    <location>
        <position position="97"/>
    </location>
    <ligand>
        <name>Zn(2+)</name>
        <dbReference type="ChEBI" id="CHEBI:29105"/>
    </ligand>
</feature>
<evidence type="ECO:0000256" key="7">
    <source>
        <dbReference type="ARBA" id="ARBA00022723"/>
    </source>
</evidence>
<comment type="caution">
    <text evidence="15">The sequence shown here is derived from an EMBL/GenBank/DDBJ whole genome shotgun (WGS) entry which is preliminary data.</text>
</comment>
<dbReference type="SUPFAM" id="SSF46785">
    <property type="entry name" value="Winged helix' DNA-binding domain"/>
    <property type="match status" value="1"/>
</dbReference>
<dbReference type="InterPro" id="IPR043135">
    <property type="entry name" value="Fur_C"/>
</dbReference>
<dbReference type="FunFam" id="3.30.1490.190:FF:000001">
    <property type="entry name" value="Ferric uptake regulation protein"/>
    <property type="match status" value="1"/>
</dbReference>
<dbReference type="GO" id="GO:0005829">
    <property type="term" value="C:cytosol"/>
    <property type="evidence" value="ECO:0007669"/>
    <property type="project" value="TreeGrafter"/>
</dbReference>
<evidence type="ECO:0000256" key="5">
    <source>
        <dbReference type="ARBA" id="ARBA00022490"/>
    </source>
</evidence>
<evidence type="ECO:0000313" key="16">
    <source>
        <dbReference type="Proteomes" id="UP000317155"/>
    </source>
</evidence>
<feature type="binding site" evidence="14">
    <location>
        <position position="93"/>
    </location>
    <ligand>
        <name>Fe cation</name>
        <dbReference type="ChEBI" id="CHEBI:24875"/>
    </ligand>
</feature>
<evidence type="ECO:0000256" key="12">
    <source>
        <dbReference type="ARBA" id="ARBA00023163"/>
    </source>
</evidence>
<keyword evidence="9 14" id="KW-0408">Iron</keyword>
<evidence type="ECO:0000256" key="4">
    <source>
        <dbReference type="ARBA" id="ARBA00020910"/>
    </source>
</evidence>
<dbReference type="Gene3D" id="3.30.1490.190">
    <property type="match status" value="1"/>
</dbReference>
<dbReference type="Proteomes" id="UP000317155">
    <property type="component" value="Unassembled WGS sequence"/>
</dbReference>
<sequence length="145" mass="16697">MREKTQIFRDYLTQQGLKSTSQREIILDAFLRCGSHPSTEDLYLKLRKKHPNIGYATVYRTLKLFSECGIAASRDFGDGQTRYESTTDAEHHDHLICKDCGAIVEFEDPRIEALQEEIARQHGFILLSHRHEIFGRCPLCQEKAG</sequence>
<keyword evidence="12" id="KW-0804">Transcription</keyword>
<evidence type="ECO:0000256" key="1">
    <source>
        <dbReference type="ARBA" id="ARBA00004496"/>
    </source>
</evidence>
<evidence type="ECO:0000256" key="10">
    <source>
        <dbReference type="ARBA" id="ARBA00023015"/>
    </source>
</evidence>
<feature type="binding site" evidence="13">
    <location>
        <position position="140"/>
    </location>
    <ligand>
        <name>Zn(2+)</name>
        <dbReference type="ChEBI" id="CHEBI:29105"/>
    </ligand>
</feature>
<dbReference type="OrthoDB" id="8659436at2"/>
<dbReference type="GO" id="GO:0045892">
    <property type="term" value="P:negative regulation of DNA-templated transcription"/>
    <property type="evidence" value="ECO:0007669"/>
    <property type="project" value="TreeGrafter"/>
</dbReference>
<keyword evidence="6" id="KW-0678">Repressor</keyword>
<comment type="cofactor">
    <cofactor evidence="13">
        <name>Zn(2+)</name>
        <dbReference type="ChEBI" id="CHEBI:29105"/>
    </cofactor>
    <text evidence="13">Binds 1 zinc ion per subunit.</text>
</comment>
<dbReference type="GO" id="GO:1900705">
    <property type="term" value="P:negative regulation of siderophore biosynthetic process"/>
    <property type="evidence" value="ECO:0007669"/>
    <property type="project" value="TreeGrafter"/>
</dbReference>
<dbReference type="AlphaFoldDB" id="A0A550JD20"/>
<keyword evidence="16" id="KW-1185">Reference proteome</keyword>
<feature type="binding site" evidence="13">
    <location>
        <position position="100"/>
    </location>
    <ligand>
        <name>Zn(2+)</name>
        <dbReference type="ChEBI" id="CHEBI:29105"/>
    </ligand>
</feature>
<feature type="binding site" evidence="13">
    <location>
        <position position="137"/>
    </location>
    <ligand>
        <name>Zn(2+)</name>
        <dbReference type="ChEBI" id="CHEBI:29105"/>
    </ligand>
</feature>
<evidence type="ECO:0000256" key="3">
    <source>
        <dbReference type="ARBA" id="ARBA00011738"/>
    </source>
</evidence>
<dbReference type="RefSeq" id="WP_092057872.1">
    <property type="nucleotide sequence ID" value="NZ_FOJJ01000038.1"/>
</dbReference>